<evidence type="ECO:0000313" key="14">
    <source>
        <dbReference type="Proteomes" id="UP000606463"/>
    </source>
</evidence>
<keyword evidence="7" id="KW-0227">DNA damage</keyword>
<evidence type="ECO:0000256" key="10">
    <source>
        <dbReference type="ARBA" id="ARBA00023014"/>
    </source>
</evidence>
<dbReference type="PANTHER" id="PTHR33693:SF1">
    <property type="entry name" value="TYPE-4 URACIL-DNA GLYCOSYLASE"/>
    <property type="match status" value="1"/>
</dbReference>
<dbReference type="InterPro" id="IPR005273">
    <property type="entry name" value="Ura-DNA_glyco_family4"/>
</dbReference>
<dbReference type="Gene3D" id="3.40.470.10">
    <property type="entry name" value="Uracil-DNA glycosylase-like domain"/>
    <property type="match status" value="1"/>
</dbReference>
<evidence type="ECO:0000256" key="9">
    <source>
        <dbReference type="ARBA" id="ARBA00023004"/>
    </source>
</evidence>
<dbReference type="CDD" id="cd10030">
    <property type="entry name" value="UDG-F4_TTUDGA_SPO1dp_like"/>
    <property type="match status" value="1"/>
</dbReference>
<reference evidence="13" key="1">
    <citation type="journal article" date="2020" name="ISME J.">
        <title>Gammaproteobacteria mediating utilization of methyl-, sulfur- and petroleum organic compounds in deep ocean hydrothermal plumes.</title>
        <authorList>
            <person name="Zhou Z."/>
            <person name="Liu Y."/>
            <person name="Pan J."/>
            <person name="Cron B.R."/>
            <person name="Toner B.M."/>
            <person name="Anantharaman K."/>
            <person name="Breier J.A."/>
            <person name="Dick G.J."/>
            <person name="Li M."/>
        </authorList>
    </citation>
    <scope>NUCLEOTIDE SEQUENCE</scope>
    <source>
        <strain evidence="13">SZUA-1501</strain>
    </source>
</reference>
<evidence type="ECO:0000256" key="6">
    <source>
        <dbReference type="ARBA" id="ARBA00022723"/>
    </source>
</evidence>
<evidence type="ECO:0000256" key="5">
    <source>
        <dbReference type="ARBA" id="ARBA00022485"/>
    </source>
</evidence>
<name>A0A9D0YNQ6_AQUAO</name>
<comment type="catalytic activity">
    <reaction evidence="1">
        <text>Hydrolyzes single-stranded DNA or mismatched double-stranded DNA and polynucleotides, releasing free uracil.</text>
        <dbReference type="EC" id="3.2.2.27"/>
    </reaction>
</comment>
<evidence type="ECO:0000256" key="1">
    <source>
        <dbReference type="ARBA" id="ARBA00001400"/>
    </source>
</evidence>
<feature type="domain" description="Uracil-DNA glycosylase-like" evidence="12">
    <location>
        <begin position="74"/>
        <end position="230"/>
    </location>
</feature>
<keyword evidence="9" id="KW-0408">Iron</keyword>
<dbReference type="GO" id="GO:0004844">
    <property type="term" value="F:uracil DNA N-glycosylase activity"/>
    <property type="evidence" value="ECO:0007669"/>
    <property type="project" value="UniProtKB-EC"/>
</dbReference>
<evidence type="ECO:0000259" key="12">
    <source>
        <dbReference type="SMART" id="SM00986"/>
    </source>
</evidence>
<dbReference type="NCBIfam" id="TIGR00758">
    <property type="entry name" value="UDG_fam4"/>
    <property type="match status" value="1"/>
</dbReference>
<evidence type="ECO:0000256" key="11">
    <source>
        <dbReference type="ARBA" id="ARBA00023204"/>
    </source>
</evidence>
<comment type="caution">
    <text evidence="13">The sequence shown here is derived from an EMBL/GenBank/DDBJ whole genome shotgun (WGS) entry which is preliminary data.</text>
</comment>
<dbReference type="SMART" id="SM00986">
    <property type="entry name" value="UDG"/>
    <property type="match status" value="1"/>
</dbReference>
<dbReference type="SUPFAM" id="SSF52141">
    <property type="entry name" value="Uracil-DNA glycosylase-like"/>
    <property type="match status" value="1"/>
</dbReference>
<evidence type="ECO:0000256" key="2">
    <source>
        <dbReference type="ARBA" id="ARBA00006521"/>
    </source>
</evidence>
<evidence type="ECO:0000313" key="13">
    <source>
        <dbReference type="EMBL" id="HIP97932.1"/>
    </source>
</evidence>
<organism evidence="13 14">
    <name type="scientific">Aquifex aeolicus</name>
    <dbReference type="NCBI Taxonomy" id="63363"/>
    <lineage>
        <taxon>Bacteria</taxon>
        <taxon>Pseudomonadati</taxon>
        <taxon>Aquificota</taxon>
        <taxon>Aquificia</taxon>
        <taxon>Aquificales</taxon>
        <taxon>Aquificaceae</taxon>
        <taxon>Aquifex</taxon>
    </lineage>
</organism>
<dbReference type="InterPro" id="IPR005122">
    <property type="entry name" value="Uracil-DNA_glycosylase-like"/>
</dbReference>
<evidence type="ECO:0000256" key="8">
    <source>
        <dbReference type="ARBA" id="ARBA00022801"/>
    </source>
</evidence>
<sequence>MERRLIATVKLLRELGFEEFYSLYKEPINTEAGKEEKKSLSEKEEKISLLKRIYTENNNCCKCELCKSRTQIVFYDGDPTSKVMFVGEAPGEEEDKRGKPFVGRAGQYLNKVLEEINLPREKIYITNVCKCRPPGNRKPLPKEMQTCLNLFLKRELQIVQPKVVCCLGATAAEAFLGKAVRITRMRGQFFPNPLYPQAKLFLTYHPAYILRNMGQASTFKEDLKKLKEFLENRIG</sequence>
<evidence type="ECO:0000256" key="4">
    <source>
        <dbReference type="ARBA" id="ARBA00019403"/>
    </source>
</evidence>
<dbReference type="GO" id="GO:0051539">
    <property type="term" value="F:4 iron, 4 sulfur cluster binding"/>
    <property type="evidence" value="ECO:0007669"/>
    <property type="project" value="UniProtKB-KW"/>
</dbReference>
<dbReference type="GO" id="GO:0046872">
    <property type="term" value="F:metal ion binding"/>
    <property type="evidence" value="ECO:0007669"/>
    <property type="project" value="UniProtKB-KW"/>
</dbReference>
<evidence type="ECO:0000256" key="7">
    <source>
        <dbReference type="ARBA" id="ARBA00022763"/>
    </source>
</evidence>
<comment type="similarity">
    <text evidence="2">Belongs to the uracil-DNA glycosylase (UDG) superfamily. Type 4 (UDGa) family.</text>
</comment>
<accession>A0A9D0YNQ6</accession>
<keyword evidence="6" id="KW-0479">Metal-binding</keyword>
<dbReference type="EC" id="3.2.2.27" evidence="3"/>
<dbReference type="EMBL" id="DQVE01000011">
    <property type="protein sequence ID" value="HIP97932.1"/>
    <property type="molecule type" value="Genomic_DNA"/>
</dbReference>
<gene>
    <name evidence="13" type="ORF">EYH37_00985</name>
</gene>
<dbReference type="PANTHER" id="PTHR33693">
    <property type="entry name" value="TYPE-5 URACIL-DNA GLYCOSYLASE"/>
    <property type="match status" value="1"/>
</dbReference>
<protein>
    <recommendedName>
        <fullName evidence="4">Type-4 uracil-DNA glycosylase</fullName>
        <ecNumber evidence="3">3.2.2.27</ecNumber>
    </recommendedName>
</protein>
<dbReference type="Pfam" id="PF03167">
    <property type="entry name" value="UDG"/>
    <property type="match status" value="1"/>
</dbReference>
<dbReference type="SMART" id="SM00987">
    <property type="entry name" value="UreE_C"/>
    <property type="match status" value="1"/>
</dbReference>
<dbReference type="InterPro" id="IPR051536">
    <property type="entry name" value="UDG_Type-4/5"/>
</dbReference>
<dbReference type="Proteomes" id="UP000606463">
    <property type="component" value="Unassembled WGS sequence"/>
</dbReference>
<keyword evidence="8" id="KW-0378">Hydrolase</keyword>
<dbReference type="AlphaFoldDB" id="A0A9D0YNQ6"/>
<evidence type="ECO:0000256" key="3">
    <source>
        <dbReference type="ARBA" id="ARBA00012030"/>
    </source>
</evidence>
<dbReference type="InterPro" id="IPR036895">
    <property type="entry name" value="Uracil-DNA_glycosylase-like_sf"/>
</dbReference>
<keyword evidence="10" id="KW-0411">Iron-sulfur</keyword>
<proteinExistence type="inferred from homology"/>
<keyword evidence="11" id="KW-0234">DNA repair</keyword>
<dbReference type="GO" id="GO:0006281">
    <property type="term" value="P:DNA repair"/>
    <property type="evidence" value="ECO:0007669"/>
    <property type="project" value="UniProtKB-KW"/>
</dbReference>
<keyword evidence="5" id="KW-0004">4Fe-4S</keyword>